<organism evidence="5 6">
    <name type="scientific">Agaribacillus aureus</name>
    <dbReference type="NCBI Taxonomy" id="3051825"/>
    <lineage>
        <taxon>Bacteria</taxon>
        <taxon>Pseudomonadati</taxon>
        <taxon>Bacteroidota</taxon>
        <taxon>Cytophagia</taxon>
        <taxon>Cytophagales</taxon>
        <taxon>Splendidivirgaceae</taxon>
        <taxon>Agaribacillus</taxon>
    </lineage>
</organism>
<dbReference type="SUPFAM" id="SSF46785">
    <property type="entry name" value="Winged helix' DNA-binding domain"/>
    <property type="match status" value="1"/>
</dbReference>
<dbReference type="PANTHER" id="PTHR24567:SF26">
    <property type="entry name" value="REGULATORY PROTEIN YEIL"/>
    <property type="match status" value="1"/>
</dbReference>
<dbReference type="RefSeq" id="WP_346757736.1">
    <property type="nucleotide sequence ID" value="NZ_JAUJEB010000001.1"/>
</dbReference>
<dbReference type="InterPro" id="IPR036388">
    <property type="entry name" value="WH-like_DNA-bd_sf"/>
</dbReference>
<dbReference type="Gene3D" id="1.10.10.10">
    <property type="entry name" value="Winged helix-like DNA-binding domain superfamily/Winged helix DNA-binding domain"/>
    <property type="match status" value="1"/>
</dbReference>
<sequence length="211" mass="24115">MAAQLHEDLINRHLSFLGKDLLGEILNHATLKQVPAHTEILRQGQYVKVIPLVLEGLVKVFTRYGEKELLLYYIQADESCIMSFAAALQNNPSEVFAATEEESTVLLLPTTLVPGWIRQYPALNNLFYHQYNQRYSDLLSTINHLLFDKLDKRIIDYLSAKATVSQQKIVRVTHRQIANDLGTAREVISRIIKKLETDNLLLQHPQGIEIL</sequence>
<accession>A0ABT8L3W5</accession>
<evidence type="ECO:0000259" key="4">
    <source>
        <dbReference type="PROSITE" id="PS51063"/>
    </source>
</evidence>
<gene>
    <name evidence="5" type="ORF">QQ020_10195</name>
</gene>
<dbReference type="Pfam" id="PF13545">
    <property type="entry name" value="HTH_Crp_2"/>
    <property type="match status" value="1"/>
</dbReference>
<keyword evidence="2" id="KW-0238">DNA-binding</keyword>
<dbReference type="Gene3D" id="2.60.120.10">
    <property type="entry name" value="Jelly Rolls"/>
    <property type="match status" value="1"/>
</dbReference>
<dbReference type="EMBL" id="JAUJEB010000001">
    <property type="protein sequence ID" value="MDN5212419.1"/>
    <property type="molecule type" value="Genomic_DNA"/>
</dbReference>
<dbReference type="InterPro" id="IPR018490">
    <property type="entry name" value="cNMP-bd_dom_sf"/>
</dbReference>
<dbReference type="InterPro" id="IPR050397">
    <property type="entry name" value="Env_Response_Regulators"/>
</dbReference>
<evidence type="ECO:0000313" key="5">
    <source>
        <dbReference type="EMBL" id="MDN5212419.1"/>
    </source>
</evidence>
<dbReference type="Proteomes" id="UP001172083">
    <property type="component" value="Unassembled WGS sequence"/>
</dbReference>
<evidence type="ECO:0000313" key="6">
    <source>
        <dbReference type="Proteomes" id="UP001172083"/>
    </source>
</evidence>
<dbReference type="PANTHER" id="PTHR24567">
    <property type="entry name" value="CRP FAMILY TRANSCRIPTIONAL REGULATORY PROTEIN"/>
    <property type="match status" value="1"/>
</dbReference>
<dbReference type="PROSITE" id="PS51063">
    <property type="entry name" value="HTH_CRP_2"/>
    <property type="match status" value="1"/>
</dbReference>
<evidence type="ECO:0000256" key="3">
    <source>
        <dbReference type="ARBA" id="ARBA00023163"/>
    </source>
</evidence>
<dbReference type="PRINTS" id="PR00034">
    <property type="entry name" value="HTHCRP"/>
</dbReference>
<dbReference type="InterPro" id="IPR036390">
    <property type="entry name" value="WH_DNA-bd_sf"/>
</dbReference>
<dbReference type="SUPFAM" id="SSF51206">
    <property type="entry name" value="cAMP-binding domain-like"/>
    <property type="match status" value="1"/>
</dbReference>
<dbReference type="CDD" id="cd00038">
    <property type="entry name" value="CAP_ED"/>
    <property type="match status" value="1"/>
</dbReference>
<keyword evidence="6" id="KW-1185">Reference proteome</keyword>
<dbReference type="InterPro" id="IPR014710">
    <property type="entry name" value="RmlC-like_jellyroll"/>
</dbReference>
<protein>
    <submittedName>
        <fullName evidence="5">Crp/Fnr family transcriptional regulator</fullName>
    </submittedName>
</protein>
<dbReference type="InterPro" id="IPR012318">
    <property type="entry name" value="HTH_CRP"/>
</dbReference>
<keyword evidence="1" id="KW-0805">Transcription regulation</keyword>
<reference evidence="5" key="1">
    <citation type="submission" date="2023-06" db="EMBL/GenBank/DDBJ databases">
        <title>Genomic of Agaribacillus aureum.</title>
        <authorList>
            <person name="Wang G."/>
        </authorList>
    </citation>
    <scope>NUCLEOTIDE SEQUENCE</scope>
    <source>
        <strain evidence="5">BMA12</strain>
    </source>
</reference>
<name>A0ABT8L3W5_9BACT</name>
<comment type="caution">
    <text evidence="5">The sequence shown here is derived from an EMBL/GenBank/DDBJ whole genome shotgun (WGS) entry which is preliminary data.</text>
</comment>
<evidence type="ECO:0000256" key="1">
    <source>
        <dbReference type="ARBA" id="ARBA00023015"/>
    </source>
</evidence>
<feature type="domain" description="HTH crp-type" evidence="4">
    <location>
        <begin position="148"/>
        <end position="211"/>
    </location>
</feature>
<evidence type="ECO:0000256" key="2">
    <source>
        <dbReference type="ARBA" id="ARBA00023125"/>
    </source>
</evidence>
<keyword evidence="3" id="KW-0804">Transcription</keyword>
<dbReference type="InterPro" id="IPR000595">
    <property type="entry name" value="cNMP-bd_dom"/>
</dbReference>
<proteinExistence type="predicted"/>